<dbReference type="InterPro" id="IPR036156">
    <property type="entry name" value="Beta-gal/glucu_dom_sf"/>
</dbReference>
<dbReference type="SUPFAM" id="SSF49303">
    <property type="entry name" value="beta-Galactosidase/glucuronidase domain"/>
    <property type="match status" value="2"/>
</dbReference>
<evidence type="ECO:0000256" key="2">
    <source>
        <dbReference type="ARBA" id="ARBA00007401"/>
    </source>
</evidence>
<dbReference type="SUPFAM" id="SSF74650">
    <property type="entry name" value="Galactose mutarotase-like"/>
    <property type="match status" value="1"/>
</dbReference>
<dbReference type="InterPro" id="IPR011013">
    <property type="entry name" value="Gal_mutarotase_sf_dom"/>
</dbReference>
<dbReference type="InterPro" id="IPR017853">
    <property type="entry name" value="GH"/>
</dbReference>
<dbReference type="GO" id="GO:0005990">
    <property type="term" value="P:lactose catabolic process"/>
    <property type="evidence" value="ECO:0007669"/>
    <property type="project" value="TreeGrafter"/>
</dbReference>
<dbReference type="PANTHER" id="PTHR46323:SF2">
    <property type="entry name" value="BETA-GALACTOSIDASE"/>
    <property type="match status" value="1"/>
</dbReference>
<reference evidence="9 10" key="1">
    <citation type="journal article" date="2014" name="PLoS Genet.">
        <title>Phylogenetically driven sequencing of extremely halophilic archaea reveals strategies for static and dynamic osmo-response.</title>
        <authorList>
            <person name="Becker E.A."/>
            <person name="Seitzer P.M."/>
            <person name="Tritt A."/>
            <person name="Larsen D."/>
            <person name="Krusor M."/>
            <person name="Yao A.I."/>
            <person name="Wu D."/>
            <person name="Madern D."/>
            <person name="Eisen J.A."/>
            <person name="Darling A.E."/>
            <person name="Facciotti M.T."/>
        </authorList>
    </citation>
    <scope>NUCLEOTIDE SEQUENCE [LARGE SCALE GENOMIC DNA]</scope>
    <source>
        <strain evidence="9 10">100A6</strain>
    </source>
</reference>
<protein>
    <recommendedName>
        <fullName evidence="3">beta-galactosidase</fullName>
        <ecNumber evidence="3">3.2.1.23</ecNumber>
    </recommendedName>
    <alternativeName>
        <fullName evidence="6">Lactase</fullName>
    </alternativeName>
</protein>
<dbReference type="InterPro" id="IPR004199">
    <property type="entry name" value="B-gal_small/dom_5"/>
</dbReference>
<evidence type="ECO:0000256" key="7">
    <source>
        <dbReference type="SAM" id="MobiDB-lite"/>
    </source>
</evidence>
<dbReference type="SUPFAM" id="SSF49785">
    <property type="entry name" value="Galactose-binding domain-like"/>
    <property type="match status" value="1"/>
</dbReference>
<comment type="caution">
    <text evidence="9">The sequence shown here is derived from an EMBL/GenBank/DDBJ whole genome shotgun (WGS) entry which is preliminary data.</text>
</comment>
<dbReference type="EC" id="3.2.1.23" evidence="3"/>
<dbReference type="GO" id="GO:0004565">
    <property type="term" value="F:beta-galactosidase activity"/>
    <property type="evidence" value="ECO:0007669"/>
    <property type="project" value="UniProtKB-EC"/>
</dbReference>
<organism evidence="9 10">
    <name type="scientific">Halococcus hamelinensis 100A6</name>
    <dbReference type="NCBI Taxonomy" id="1132509"/>
    <lineage>
        <taxon>Archaea</taxon>
        <taxon>Methanobacteriati</taxon>
        <taxon>Methanobacteriota</taxon>
        <taxon>Stenosarchaea group</taxon>
        <taxon>Halobacteria</taxon>
        <taxon>Halobacteriales</taxon>
        <taxon>Halococcaceae</taxon>
        <taxon>Halococcus</taxon>
    </lineage>
</organism>
<accession>M0LXZ5</accession>
<evidence type="ECO:0000256" key="3">
    <source>
        <dbReference type="ARBA" id="ARBA00012756"/>
    </source>
</evidence>
<dbReference type="Proteomes" id="UP000011566">
    <property type="component" value="Unassembled WGS sequence"/>
</dbReference>
<comment type="catalytic activity">
    <reaction evidence="1">
        <text>Hydrolysis of terminal non-reducing beta-D-galactose residues in beta-D-galactosides.</text>
        <dbReference type="EC" id="3.2.1.23"/>
    </reaction>
</comment>
<dbReference type="PATRIC" id="fig|1132509.6.peg.2554"/>
<dbReference type="InterPro" id="IPR050347">
    <property type="entry name" value="Bact_Beta-galactosidase"/>
</dbReference>
<sequence>MVADWLDPAVIGRNRIDPHVPVVPYADATTAVVRDRTASPWFRSLNGFWNFSLVETPADTPDGFHDPDFDDGDWDELRVPRNWQTAGHGEPHYTNVVYPFPVDPPNVPTENPTGLYRRSFTIPEGWSERRIRLRFDGVDSAFHVWVNGERVGYSEGSRLPSEFDITESVSPGENSLAVRVYKWSNGSYLEDQDMWWLSGIFRDVSLSAKPTVQVRDVDIRTEPDDEFEDWTLRGVADVSNVGETRSSARVTAALRDEDGLELGVDFSETTVALDPGATEEVRFEAVVEEPGRWTAETPARYHLTLTVVEGDSSIVVSQPVGFRDVAIEDGRLLVNGEAITVRGVNRHDFHPDWGRTVPVSVMREDIELMKRHNVNAVRTAHYPNDPRFYDLCDEYGLYVLDETDLECHGLEKVGSTPHLSDDPTWEATYVDRMVRMIERDKNHPSVIVWSLGNESGFGVNHERMAEATRERDPTRPIHYEPDEDQRVSDIIGPMYPPFDQLDAWAADDLDHPVILCEYAHAMGNGPGNLREFWDRFDEHDQLQGGFVWDWIDQGLRQRTDDGTERFAYGGDFGDEPNDGNFNVNGLVLPDREPSPGLVEYKKVIEPVVLRDAGRRFGEIVVENRYDFRSLDGLDASWSLRADGVETQDGSLPLPTVGPGEEATVEVPVAPDRLDADAENVLTIEVSLAHGTRWAKRGHTVATGQFELPGSDLGTRSLPGPSRETRGALTCDATDRGIVVSNPAFELVFDDTFGRIDSFRYRGRDLIDRGPTVGFWRAPTDNDRGLPLARTFLSRMTRRQETGTRVEASDVRTVGFEQLWREARLDELGFRADEVACESTDGERVVVDVVGRIAPPIYDHGFAVEQSYTIERDGSVSVETAIEPEGDLSMLPSLPRVGLDLALDGSLDRATWYGRGPGESYVDSKEAALLGRYSRPVSELHTPYVRPQENGNRTDTRWVAFADRRGVGLRVIGNESFDFSAHHYDTTDLTAADHDHELPRREAVSVSLDHDHCGLGTGSCGPATLLEYRIEPQPFAFRFDLQPFDLGGDDPLERL</sequence>
<dbReference type="PANTHER" id="PTHR46323">
    <property type="entry name" value="BETA-GALACTOSIDASE"/>
    <property type="match status" value="1"/>
</dbReference>
<comment type="similarity">
    <text evidence="2">Belongs to the glycosyl hydrolase 2 family.</text>
</comment>
<dbReference type="InterPro" id="IPR006101">
    <property type="entry name" value="Glyco_hydro_2"/>
</dbReference>
<dbReference type="SUPFAM" id="SSF51445">
    <property type="entry name" value="(Trans)glycosidases"/>
    <property type="match status" value="1"/>
</dbReference>
<evidence type="ECO:0000256" key="4">
    <source>
        <dbReference type="ARBA" id="ARBA00022801"/>
    </source>
</evidence>
<dbReference type="Gene3D" id="3.20.20.80">
    <property type="entry name" value="Glycosidases"/>
    <property type="match status" value="1"/>
</dbReference>
<dbReference type="InterPro" id="IPR032312">
    <property type="entry name" value="LacZ_4"/>
</dbReference>
<evidence type="ECO:0000313" key="9">
    <source>
        <dbReference type="EMBL" id="EMA38018.1"/>
    </source>
</evidence>
<dbReference type="InterPro" id="IPR006104">
    <property type="entry name" value="Glyco_hydro_2_N"/>
</dbReference>
<dbReference type="InterPro" id="IPR008979">
    <property type="entry name" value="Galactose-bd-like_sf"/>
</dbReference>
<dbReference type="Pfam" id="PF16353">
    <property type="entry name" value="LacZ_4"/>
    <property type="match status" value="1"/>
</dbReference>
<feature type="region of interest" description="Disordered" evidence="7">
    <location>
        <begin position="704"/>
        <end position="725"/>
    </location>
</feature>
<feature type="domain" description="Beta galactosidase small chain/" evidence="8">
    <location>
        <begin position="738"/>
        <end position="1041"/>
    </location>
</feature>
<dbReference type="InterPro" id="IPR006102">
    <property type="entry name" value="Ig-like_GH2"/>
</dbReference>
<name>M0LXZ5_9EURY</name>
<dbReference type="GO" id="GO:0030246">
    <property type="term" value="F:carbohydrate binding"/>
    <property type="evidence" value="ECO:0007669"/>
    <property type="project" value="InterPro"/>
</dbReference>
<dbReference type="FunFam" id="3.20.20.80:FF:000018">
    <property type="entry name" value="Beta-galactosidase"/>
    <property type="match status" value="1"/>
</dbReference>
<dbReference type="Gene3D" id="2.60.40.10">
    <property type="entry name" value="Immunoglobulins"/>
    <property type="match status" value="2"/>
</dbReference>
<dbReference type="InterPro" id="IPR023230">
    <property type="entry name" value="Glyco_hydro_2_CS"/>
</dbReference>
<evidence type="ECO:0000259" key="8">
    <source>
        <dbReference type="SMART" id="SM01038"/>
    </source>
</evidence>
<dbReference type="EMBL" id="AOMB01000032">
    <property type="protein sequence ID" value="EMA38018.1"/>
    <property type="molecule type" value="Genomic_DNA"/>
</dbReference>
<evidence type="ECO:0000313" key="10">
    <source>
        <dbReference type="Proteomes" id="UP000011566"/>
    </source>
</evidence>
<evidence type="ECO:0000256" key="5">
    <source>
        <dbReference type="ARBA" id="ARBA00023295"/>
    </source>
</evidence>
<proteinExistence type="inferred from homology"/>
<dbReference type="OrthoDB" id="38162at2157"/>
<dbReference type="GO" id="GO:0009341">
    <property type="term" value="C:beta-galactosidase complex"/>
    <property type="evidence" value="ECO:0007669"/>
    <property type="project" value="InterPro"/>
</dbReference>
<dbReference type="Pfam" id="PF02837">
    <property type="entry name" value="Glyco_hydro_2_N"/>
    <property type="match status" value="1"/>
</dbReference>
<evidence type="ECO:0000256" key="1">
    <source>
        <dbReference type="ARBA" id="ARBA00001412"/>
    </source>
</evidence>
<keyword evidence="10" id="KW-1185">Reference proteome</keyword>
<dbReference type="Pfam" id="PF00703">
    <property type="entry name" value="Glyco_hydro_2"/>
    <property type="match status" value="1"/>
</dbReference>
<dbReference type="SMART" id="SM01038">
    <property type="entry name" value="Bgal_small_N"/>
    <property type="match status" value="1"/>
</dbReference>
<evidence type="ECO:0000256" key="6">
    <source>
        <dbReference type="ARBA" id="ARBA00032230"/>
    </source>
</evidence>
<dbReference type="Gene3D" id="2.60.120.260">
    <property type="entry name" value="Galactose-binding domain-like"/>
    <property type="match status" value="1"/>
</dbReference>
<dbReference type="eggNOG" id="arCOG07337">
    <property type="taxonomic scope" value="Archaea"/>
</dbReference>
<dbReference type="AlphaFoldDB" id="M0LXZ5"/>
<dbReference type="InterPro" id="IPR006103">
    <property type="entry name" value="Glyco_hydro_2_cat"/>
</dbReference>
<dbReference type="Pfam" id="PF02929">
    <property type="entry name" value="Bgal_small_N"/>
    <property type="match status" value="1"/>
</dbReference>
<dbReference type="PROSITE" id="PS00608">
    <property type="entry name" value="GLYCOSYL_HYDROL_F2_2"/>
    <property type="match status" value="1"/>
</dbReference>
<gene>
    <name evidence="9" type="ORF">C447_11295</name>
</gene>
<keyword evidence="4" id="KW-0378">Hydrolase</keyword>
<dbReference type="Gene3D" id="2.70.98.10">
    <property type="match status" value="1"/>
</dbReference>
<dbReference type="RefSeq" id="WP_007693928.1">
    <property type="nucleotide sequence ID" value="NZ_AJRK01000427.1"/>
</dbReference>
<dbReference type="InterPro" id="IPR014718">
    <property type="entry name" value="GH-type_carb-bd"/>
</dbReference>
<dbReference type="PRINTS" id="PR00132">
    <property type="entry name" value="GLHYDRLASE2"/>
</dbReference>
<keyword evidence="5" id="KW-0326">Glycosidase</keyword>
<dbReference type="InterPro" id="IPR023232">
    <property type="entry name" value="Glyco_hydro_2_AS"/>
</dbReference>
<dbReference type="PROSITE" id="PS00719">
    <property type="entry name" value="GLYCOSYL_HYDROL_F2_1"/>
    <property type="match status" value="1"/>
</dbReference>
<dbReference type="Pfam" id="PF02836">
    <property type="entry name" value="Glyco_hydro_2_C"/>
    <property type="match status" value="1"/>
</dbReference>
<dbReference type="InterPro" id="IPR013783">
    <property type="entry name" value="Ig-like_fold"/>
</dbReference>